<gene>
    <name evidence="2" type="ORF">J4032_04765</name>
</gene>
<keyword evidence="1" id="KW-0732">Signal</keyword>
<reference evidence="2 3" key="1">
    <citation type="submission" date="2021-03" db="EMBL/GenBank/DDBJ databases">
        <title>Complete genome of Streptomyces formicae strain 1H-GS9 (DSM 100524).</title>
        <authorList>
            <person name="Atanasov K.E."/>
            <person name="Altabella T."/>
            <person name="Ferrer A."/>
        </authorList>
    </citation>
    <scope>NUCLEOTIDE SEQUENCE [LARGE SCALE GENOMIC DNA]</scope>
    <source>
        <strain evidence="2 3">1H-GS9</strain>
    </source>
</reference>
<evidence type="ECO:0008006" key="4">
    <source>
        <dbReference type="Google" id="ProtNLM"/>
    </source>
</evidence>
<evidence type="ECO:0000256" key="1">
    <source>
        <dbReference type="SAM" id="SignalP"/>
    </source>
</evidence>
<dbReference type="EMBL" id="CP071872">
    <property type="protein sequence ID" value="UNM16341.1"/>
    <property type="molecule type" value="Genomic_DNA"/>
</dbReference>
<evidence type="ECO:0000313" key="2">
    <source>
        <dbReference type="EMBL" id="UNM16341.1"/>
    </source>
</evidence>
<feature type="chain" id="PRO_5047311602" description="Secreted protein" evidence="1">
    <location>
        <begin position="30"/>
        <end position="103"/>
    </location>
</feature>
<name>A0ABY3X0Q5_9ACTN</name>
<proteinExistence type="predicted"/>
<dbReference type="Proteomes" id="UP000828924">
    <property type="component" value="Chromosome"/>
</dbReference>
<keyword evidence="3" id="KW-1185">Reference proteome</keyword>
<feature type="signal peptide" evidence="1">
    <location>
        <begin position="1"/>
        <end position="29"/>
    </location>
</feature>
<evidence type="ECO:0000313" key="3">
    <source>
        <dbReference type="Proteomes" id="UP000828924"/>
    </source>
</evidence>
<accession>A0ABY3X0Q5</accession>
<protein>
    <recommendedName>
        <fullName evidence="4">Secreted protein</fullName>
    </recommendedName>
</protein>
<sequence length="103" mass="9563">MMKHAAKTLGAAALGAVALGAAGAGTASAAPQAPQLGTPLGLLSAFQSPAATSAAVDQAAQGLGSSALPQGSTEQVARLLGGLPLAQLAGSGLAGRALPPLGQ</sequence>
<organism evidence="2 3">
    <name type="scientific">Streptomyces formicae</name>
    <dbReference type="NCBI Taxonomy" id="1616117"/>
    <lineage>
        <taxon>Bacteria</taxon>
        <taxon>Bacillati</taxon>
        <taxon>Actinomycetota</taxon>
        <taxon>Actinomycetes</taxon>
        <taxon>Kitasatosporales</taxon>
        <taxon>Streptomycetaceae</taxon>
        <taxon>Streptomyces</taxon>
    </lineage>
</organism>